<dbReference type="Proteomes" id="UP000653904">
    <property type="component" value="Unassembled WGS sequence"/>
</dbReference>
<comment type="caution">
    <text evidence="2">The sequence shown here is derived from an EMBL/GenBank/DDBJ whole genome shotgun (WGS) entry which is preliminary data.</text>
</comment>
<organism evidence="2 3">
    <name type="scientific">Clostridium segne</name>
    <dbReference type="NCBI Taxonomy" id="2763038"/>
    <lineage>
        <taxon>Bacteria</taxon>
        <taxon>Bacillati</taxon>
        <taxon>Bacillota</taxon>
        <taxon>Clostridia</taxon>
        <taxon>Eubacteriales</taxon>
        <taxon>Clostridiaceae</taxon>
        <taxon>Clostridium</taxon>
    </lineage>
</organism>
<gene>
    <name evidence="2" type="ORF">H8S19_10210</name>
</gene>
<evidence type="ECO:0000313" key="3">
    <source>
        <dbReference type="Proteomes" id="UP000653904"/>
    </source>
</evidence>
<dbReference type="EMBL" id="JACOOW010000013">
    <property type="protein sequence ID" value="MBC5657421.1"/>
    <property type="molecule type" value="Genomic_DNA"/>
</dbReference>
<feature type="transmembrane region" description="Helical" evidence="1">
    <location>
        <begin position="6"/>
        <end position="21"/>
    </location>
</feature>
<name>A0AAW3X403_9CLOT</name>
<evidence type="ECO:0000313" key="2">
    <source>
        <dbReference type="EMBL" id="MBC5657421.1"/>
    </source>
</evidence>
<keyword evidence="3" id="KW-1185">Reference proteome</keyword>
<dbReference type="AlphaFoldDB" id="A0AAW3X403"/>
<protein>
    <recommendedName>
        <fullName evidence="4">DUF1294 domain-containing protein</fullName>
    </recommendedName>
</protein>
<feature type="transmembrane region" description="Helical" evidence="1">
    <location>
        <begin position="67"/>
        <end position="86"/>
    </location>
</feature>
<accession>A0AAW3X403</accession>
<keyword evidence="1" id="KW-0472">Membrane</keyword>
<sequence>MSFILDILYFLGFYGIGYFCAKKLTKKTDAIPLDFSLSNKAFLFGLGGAFAGMCLNLFFNRNFHVNFFRWQSFMICFGGFTLMYLITSHTSKNRSVSANETLSQKASSNMQPINNVSAAEATEQPLTRAATEIPINQEHFFVADIDNELDYVFLDEILYQSFNGTGLKIVAIFPFPRYQV</sequence>
<evidence type="ECO:0000256" key="1">
    <source>
        <dbReference type="SAM" id="Phobius"/>
    </source>
</evidence>
<reference evidence="2 3" key="1">
    <citation type="submission" date="2020-08" db="EMBL/GenBank/DDBJ databases">
        <title>Genome public.</title>
        <authorList>
            <person name="Liu C."/>
            <person name="Sun Q."/>
        </authorList>
    </citation>
    <scope>NUCLEOTIDE SEQUENCE [LARGE SCALE GENOMIC DNA]</scope>
    <source>
        <strain evidence="2 3">BX14</strain>
    </source>
</reference>
<dbReference type="RefSeq" id="WP_118650809.1">
    <property type="nucleotide sequence ID" value="NZ_JACOOW010000013.1"/>
</dbReference>
<proteinExistence type="predicted"/>
<keyword evidence="1" id="KW-0812">Transmembrane</keyword>
<keyword evidence="1" id="KW-1133">Transmembrane helix</keyword>
<evidence type="ECO:0008006" key="4">
    <source>
        <dbReference type="Google" id="ProtNLM"/>
    </source>
</evidence>
<feature type="transmembrane region" description="Helical" evidence="1">
    <location>
        <begin position="41"/>
        <end position="61"/>
    </location>
</feature>